<proteinExistence type="predicted"/>
<evidence type="ECO:0000313" key="2">
    <source>
        <dbReference type="EMBL" id="CAG8697963.1"/>
    </source>
</evidence>
<dbReference type="EMBL" id="CAJVPZ010020022">
    <property type="protein sequence ID" value="CAG8697963.1"/>
    <property type="molecule type" value="Genomic_DNA"/>
</dbReference>
<comment type="caution">
    <text evidence="2">The sequence shown here is derived from an EMBL/GenBank/DDBJ whole genome shotgun (WGS) entry which is preliminary data.</text>
</comment>
<reference evidence="2" key="1">
    <citation type="submission" date="2021-06" db="EMBL/GenBank/DDBJ databases">
        <authorList>
            <person name="Kallberg Y."/>
            <person name="Tangrot J."/>
            <person name="Rosling A."/>
        </authorList>
    </citation>
    <scope>NUCLEOTIDE SEQUENCE</scope>
    <source>
        <strain evidence="2">IN212</strain>
    </source>
</reference>
<organism evidence="2 3">
    <name type="scientific">Racocetra fulgida</name>
    <dbReference type="NCBI Taxonomy" id="60492"/>
    <lineage>
        <taxon>Eukaryota</taxon>
        <taxon>Fungi</taxon>
        <taxon>Fungi incertae sedis</taxon>
        <taxon>Mucoromycota</taxon>
        <taxon>Glomeromycotina</taxon>
        <taxon>Glomeromycetes</taxon>
        <taxon>Diversisporales</taxon>
        <taxon>Gigasporaceae</taxon>
        <taxon>Racocetra</taxon>
    </lineage>
</organism>
<dbReference type="SUPFAM" id="SSF75704">
    <property type="entry name" value="Mitotic arrest deficient-like 1, Mad1"/>
    <property type="match status" value="1"/>
</dbReference>
<dbReference type="OrthoDB" id="2415988at2759"/>
<keyword evidence="1" id="KW-0175">Coiled coil</keyword>
<protein>
    <submittedName>
        <fullName evidence="2">1424_t:CDS:1</fullName>
    </submittedName>
</protein>
<keyword evidence="3" id="KW-1185">Reference proteome</keyword>
<sequence length="105" mass="12539">MAKYFPELTSYLDSMKFEKSCADFESQVSFSDPIYEILQKRIDELEKNNKQLLSENKALKKRLSERFINQEDRIHSIIEIAKKEQSNLYEDVINLIKNQEQFDLD</sequence>
<dbReference type="Proteomes" id="UP000789396">
    <property type="component" value="Unassembled WGS sequence"/>
</dbReference>
<gene>
    <name evidence="2" type="ORF">RFULGI_LOCUS10289</name>
</gene>
<evidence type="ECO:0000256" key="1">
    <source>
        <dbReference type="SAM" id="Coils"/>
    </source>
</evidence>
<accession>A0A9N9HNE6</accession>
<evidence type="ECO:0000313" key="3">
    <source>
        <dbReference type="Proteomes" id="UP000789396"/>
    </source>
</evidence>
<dbReference type="AlphaFoldDB" id="A0A9N9HNE6"/>
<feature type="non-terminal residue" evidence="2">
    <location>
        <position position="105"/>
    </location>
</feature>
<name>A0A9N9HNE6_9GLOM</name>
<feature type="coiled-coil region" evidence="1">
    <location>
        <begin position="35"/>
        <end position="62"/>
    </location>
</feature>